<keyword evidence="1" id="KW-0175">Coiled coil</keyword>
<feature type="coiled-coil region" evidence="1">
    <location>
        <begin position="87"/>
        <end position="114"/>
    </location>
</feature>
<comment type="caution">
    <text evidence="3">The sequence shown here is derived from an EMBL/GenBank/DDBJ whole genome shotgun (WGS) entry which is preliminary data.</text>
</comment>
<proteinExistence type="predicted"/>
<sequence>MSSGRFSYSYDLTRKAYALAPSRGYRRLFVTLLLVLGGVVLAVVGFRYFENHLAPASFLSDVRAENHQLRDALAKSRFDFEVELATRGELERQVVTLNEQLKQVREELAFLKSAGARAPGK</sequence>
<name>A0ABX1QAZ6_9RHOO</name>
<keyword evidence="2" id="KW-1133">Transmembrane helix</keyword>
<feature type="transmembrane region" description="Helical" evidence="2">
    <location>
        <begin position="28"/>
        <end position="49"/>
    </location>
</feature>
<keyword evidence="4" id="KW-1185">Reference proteome</keyword>
<dbReference type="Proteomes" id="UP000648984">
    <property type="component" value="Unassembled WGS sequence"/>
</dbReference>
<accession>A0ABX1QAZ6</accession>
<gene>
    <name evidence="3" type="ORF">GPA25_12350</name>
</gene>
<evidence type="ECO:0000313" key="4">
    <source>
        <dbReference type="Proteomes" id="UP000648984"/>
    </source>
</evidence>
<dbReference type="EMBL" id="WTVQ01000018">
    <property type="protein sequence ID" value="NMG75549.1"/>
    <property type="molecule type" value="Genomic_DNA"/>
</dbReference>
<evidence type="ECO:0000313" key="3">
    <source>
        <dbReference type="EMBL" id="NMG75549.1"/>
    </source>
</evidence>
<evidence type="ECO:0000256" key="1">
    <source>
        <dbReference type="SAM" id="Coils"/>
    </source>
</evidence>
<evidence type="ECO:0000256" key="2">
    <source>
        <dbReference type="SAM" id="Phobius"/>
    </source>
</evidence>
<keyword evidence="2" id="KW-0812">Transmembrane</keyword>
<reference evidence="3 4" key="1">
    <citation type="submission" date="2019-12" db="EMBL/GenBank/DDBJ databases">
        <title>Comparative genomics gives insights into the taxonomy of the Azoarcus-Aromatoleum group and reveals separate origins of nif in the plant-associated Azoarcus and non-plant-associated Aromatoleum sub-groups.</title>
        <authorList>
            <person name="Lafos M."/>
            <person name="Maluk M."/>
            <person name="Batista M."/>
            <person name="Junghare M."/>
            <person name="Carmona M."/>
            <person name="Faoro H."/>
            <person name="Cruz L.M."/>
            <person name="Battistoni F."/>
            <person name="De Souza E."/>
            <person name="Pedrosa F."/>
            <person name="Chen W.-M."/>
            <person name="Poole P.S."/>
            <person name="Dixon R.A."/>
            <person name="James E.K."/>
        </authorList>
    </citation>
    <scope>NUCLEOTIDE SEQUENCE [LARGE SCALE GENOMIC DNA]</scope>
    <source>
        <strain evidence="3 4">22Lin</strain>
    </source>
</reference>
<keyword evidence="2" id="KW-0472">Membrane</keyword>
<organism evidence="3 4">
    <name type="scientific">Aromatoleum diolicum</name>
    <dbReference type="NCBI Taxonomy" id="75796"/>
    <lineage>
        <taxon>Bacteria</taxon>
        <taxon>Pseudomonadati</taxon>
        <taxon>Pseudomonadota</taxon>
        <taxon>Betaproteobacteria</taxon>
        <taxon>Rhodocyclales</taxon>
        <taxon>Rhodocyclaceae</taxon>
        <taxon>Aromatoleum</taxon>
    </lineage>
</organism>
<protein>
    <submittedName>
        <fullName evidence="3">Uncharacterized protein</fullName>
    </submittedName>
</protein>